<dbReference type="Proteomes" id="UP000278962">
    <property type="component" value="Unassembled WGS sequence"/>
</dbReference>
<gene>
    <name evidence="5" type="ORF">C8N24_3539</name>
</gene>
<organism evidence="5 6">
    <name type="scientific">Solirubrobacter pauli</name>
    <dbReference type="NCBI Taxonomy" id="166793"/>
    <lineage>
        <taxon>Bacteria</taxon>
        <taxon>Bacillati</taxon>
        <taxon>Actinomycetota</taxon>
        <taxon>Thermoleophilia</taxon>
        <taxon>Solirubrobacterales</taxon>
        <taxon>Solirubrobacteraceae</taxon>
        <taxon>Solirubrobacter</taxon>
    </lineage>
</organism>
<evidence type="ECO:0000256" key="1">
    <source>
        <dbReference type="ARBA" id="ARBA00010240"/>
    </source>
</evidence>
<dbReference type="InterPro" id="IPR016035">
    <property type="entry name" value="Acyl_Trfase/lysoPLipase"/>
</dbReference>
<feature type="short sequence motif" description="GXSXG" evidence="3">
    <location>
        <begin position="41"/>
        <end position="45"/>
    </location>
</feature>
<dbReference type="RefSeq" id="WP_121252002.1">
    <property type="nucleotide sequence ID" value="NZ_RBIL01000001.1"/>
</dbReference>
<evidence type="ECO:0000259" key="4">
    <source>
        <dbReference type="PROSITE" id="PS51635"/>
    </source>
</evidence>
<proteinExistence type="inferred from homology"/>
<dbReference type="GO" id="GO:0016042">
    <property type="term" value="P:lipid catabolic process"/>
    <property type="evidence" value="ECO:0007669"/>
    <property type="project" value="UniProtKB-UniRule"/>
</dbReference>
<dbReference type="PROSITE" id="PS51635">
    <property type="entry name" value="PNPLA"/>
    <property type="match status" value="1"/>
</dbReference>
<dbReference type="PANTHER" id="PTHR32176:SF92">
    <property type="entry name" value="XYLOSE ISOMERASE"/>
    <property type="match status" value="1"/>
</dbReference>
<dbReference type="PANTHER" id="PTHR32176">
    <property type="entry name" value="XYLOSE ISOMERASE"/>
    <property type="match status" value="1"/>
</dbReference>
<evidence type="ECO:0000313" key="5">
    <source>
        <dbReference type="EMBL" id="RKQ93668.1"/>
    </source>
</evidence>
<protein>
    <recommendedName>
        <fullName evidence="4">PNPLA domain-containing protein</fullName>
    </recommendedName>
</protein>
<feature type="short sequence motif" description="GXGXXG" evidence="3">
    <location>
        <begin position="9"/>
        <end position="14"/>
    </location>
</feature>
<dbReference type="Pfam" id="PF01734">
    <property type="entry name" value="Patatin"/>
    <property type="match status" value="1"/>
</dbReference>
<comment type="similarity">
    <text evidence="1">Belongs to the patatin family.</text>
</comment>
<evidence type="ECO:0000313" key="6">
    <source>
        <dbReference type="Proteomes" id="UP000278962"/>
    </source>
</evidence>
<keyword evidence="3" id="KW-0378">Hydrolase</keyword>
<keyword evidence="6" id="KW-1185">Reference proteome</keyword>
<accession>A0A660LEX6</accession>
<dbReference type="Gene3D" id="3.40.1090.10">
    <property type="entry name" value="Cytosolic phospholipase A2 catalytic domain"/>
    <property type="match status" value="1"/>
</dbReference>
<feature type="domain" description="PNPLA" evidence="4">
    <location>
        <begin position="5"/>
        <end position="183"/>
    </location>
</feature>
<evidence type="ECO:0000256" key="3">
    <source>
        <dbReference type="PROSITE-ProRule" id="PRU01161"/>
    </source>
</evidence>
<dbReference type="GO" id="GO:0004620">
    <property type="term" value="F:phospholipase activity"/>
    <property type="evidence" value="ECO:0007669"/>
    <property type="project" value="TreeGrafter"/>
</dbReference>
<feature type="active site" description="Proton acceptor" evidence="3">
    <location>
        <position position="170"/>
    </location>
</feature>
<evidence type="ECO:0000256" key="2">
    <source>
        <dbReference type="ARBA" id="ARBA00023098"/>
    </source>
</evidence>
<keyword evidence="3" id="KW-0442">Lipid degradation</keyword>
<keyword evidence="2 3" id="KW-0443">Lipid metabolism</keyword>
<dbReference type="GO" id="GO:0047372">
    <property type="term" value="F:monoacylglycerol lipase activity"/>
    <property type="evidence" value="ECO:0007669"/>
    <property type="project" value="TreeGrafter"/>
</dbReference>
<dbReference type="InterPro" id="IPR002641">
    <property type="entry name" value="PNPLA_dom"/>
</dbReference>
<reference evidence="5 6" key="1">
    <citation type="submission" date="2018-10" db="EMBL/GenBank/DDBJ databases">
        <title>Genomic Encyclopedia of Archaeal and Bacterial Type Strains, Phase II (KMG-II): from individual species to whole genera.</title>
        <authorList>
            <person name="Goeker M."/>
        </authorList>
    </citation>
    <scope>NUCLEOTIDE SEQUENCE [LARGE SCALE GENOMIC DNA]</scope>
    <source>
        <strain evidence="5 6">DSM 14954</strain>
    </source>
</reference>
<sequence>MTRALAIDGGGIRGLIPALVLAEVERRTSRPIASLFDLIAGTSTGGIIACALTMPTPMTAEEVADIYVKDGPKIFNRTLLKTITSVGGLRDEVYDKRGTDEVMQRHFGSVKLGEATTRVLVTVYDVQAREPLVLRSTTDPEVTMAEASYATSAAPMYFEPIRVGERTLIDGGMFATNPAMYAYVESDPRPELLLALGTGRQTRPLPYADVKDWGKWEWGKPLVDIVSDGSAGAADAYLSALAGDAYVRVQTKLQYASDNLDDASAKNLTALRREAERIIGEHDAVLDRVCAQLVA</sequence>
<dbReference type="AlphaFoldDB" id="A0A660LEX6"/>
<feature type="active site" description="Nucleophile" evidence="3">
    <location>
        <position position="43"/>
    </location>
</feature>
<dbReference type="EMBL" id="RBIL01000001">
    <property type="protein sequence ID" value="RKQ93668.1"/>
    <property type="molecule type" value="Genomic_DNA"/>
</dbReference>
<dbReference type="OrthoDB" id="9807112at2"/>
<dbReference type="SUPFAM" id="SSF52151">
    <property type="entry name" value="FabD/lysophospholipase-like"/>
    <property type="match status" value="1"/>
</dbReference>
<feature type="short sequence motif" description="DGA/G" evidence="3">
    <location>
        <begin position="170"/>
        <end position="172"/>
    </location>
</feature>
<name>A0A660LEX6_9ACTN</name>
<comment type="caution">
    <text evidence="5">The sequence shown here is derived from an EMBL/GenBank/DDBJ whole genome shotgun (WGS) entry which is preliminary data.</text>
</comment>